<accession>A0ABN3DRI1</accession>
<evidence type="ECO:0000313" key="1">
    <source>
        <dbReference type="EMBL" id="GAA2240049.1"/>
    </source>
</evidence>
<evidence type="ECO:0008006" key="3">
    <source>
        <dbReference type="Google" id="ProtNLM"/>
    </source>
</evidence>
<dbReference type="SUPFAM" id="SSF56112">
    <property type="entry name" value="Protein kinase-like (PK-like)"/>
    <property type="match status" value="1"/>
</dbReference>
<comment type="caution">
    <text evidence="1">The sequence shown here is derived from an EMBL/GenBank/DDBJ whole genome shotgun (WGS) entry which is preliminary data.</text>
</comment>
<protein>
    <recommendedName>
        <fullName evidence="3">Phosphotransferase enzyme family protein</fullName>
    </recommendedName>
</protein>
<sequence>MYAPPDSPADERRMTAAHHRAAGRLDVTVTGPASWGWNGRTLGRRAHHREHGDCWLRLDSAPAARRPDDLWEGTHAAWTALPGVPQPRLYAVDESRAGGTLYRAELAAHLDSPVCSAFPVLRTHLELPDRWWASLRDSLTLVQTAPTRRRTVRRQWLDVAFPRFLGLPAPRHAEFTGCHGDLHWSNLTRRGPVLLDWEAYGTAPRGYDAALLLAYSLLVPRTAARVRAELAQLLDTPAGRIARLTAAAELLQNASHGDHPELVPRLIEFAAEAGAPAARPAAS</sequence>
<name>A0ABN3DRI1_9ACTN</name>
<evidence type="ECO:0000313" key="2">
    <source>
        <dbReference type="Proteomes" id="UP001501474"/>
    </source>
</evidence>
<gene>
    <name evidence="1" type="ORF">GCM10010104_39300</name>
</gene>
<dbReference type="Gene3D" id="3.90.1200.10">
    <property type="match status" value="1"/>
</dbReference>
<dbReference type="InterPro" id="IPR011009">
    <property type="entry name" value="Kinase-like_dom_sf"/>
</dbReference>
<dbReference type="EMBL" id="BAAART010000082">
    <property type="protein sequence ID" value="GAA2240049.1"/>
    <property type="molecule type" value="Genomic_DNA"/>
</dbReference>
<keyword evidence="2" id="KW-1185">Reference proteome</keyword>
<dbReference type="Proteomes" id="UP001501474">
    <property type="component" value="Unassembled WGS sequence"/>
</dbReference>
<organism evidence="1 2">
    <name type="scientific">Streptomyces indiaensis</name>
    <dbReference type="NCBI Taxonomy" id="284033"/>
    <lineage>
        <taxon>Bacteria</taxon>
        <taxon>Bacillati</taxon>
        <taxon>Actinomycetota</taxon>
        <taxon>Actinomycetes</taxon>
        <taxon>Kitasatosporales</taxon>
        <taxon>Streptomycetaceae</taxon>
        <taxon>Streptomyces</taxon>
    </lineage>
</organism>
<reference evidence="1 2" key="1">
    <citation type="journal article" date="2019" name="Int. J. Syst. Evol. Microbiol.">
        <title>The Global Catalogue of Microorganisms (GCM) 10K type strain sequencing project: providing services to taxonomists for standard genome sequencing and annotation.</title>
        <authorList>
            <consortium name="The Broad Institute Genomics Platform"/>
            <consortium name="The Broad Institute Genome Sequencing Center for Infectious Disease"/>
            <person name="Wu L."/>
            <person name="Ma J."/>
        </authorList>
    </citation>
    <scope>NUCLEOTIDE SEQUENCE [LARGE SCALE GENOMIC DNA]</scope>
    <source>
        <strain evidence="1 2">JCM 3053</strain>
    </source>
</reference>
<proteinExistence type="predicted"/>
<dbReference type="RefSeq" id="WP_234845485.1">
    <property type="nucleotide sequence ID" value="NZ_BAAART010000082.1"/>
</dbReference>